<keyword evidence="3" id="KW-1185">Reference proteome</keyword>
<dbReference type="AlphaFoldDB" id="A0AAI9XD73"/>
<proteinExistence type="predicted"/>
<reference evidence="2" key="1">
    <citation type="submission" date="2015-06" db="EMBL/GenBank/DDBJ databases">
        <authorList>
            <person name="Nguyen H."/>
        </authorList>
    </citation>
    <scope>NUCLEOTIDE SEQUENCE</scope>
    <source>
        <strain evidence="2">DAOM 180753</strain>
    </source>
</reference>
<dbReference type="EMBL" id="LACB01000023">
    <property type="protein sequence ID" value="KAJ9491818.1"/>
    <property type="molecule type" value="Genomic_DNA"/>
</dbReference>
<keyword evidence="1" id="KW-0472">Membrane</keyword>
<organism evidence="2 3">
    <name type="scientific">Penicillium thymicola</name>
    <dbReference type="NCBI Taxonomy" id="293382"/>
    <lineage>
        <taxon>Eukaryota</taxon>
        <taxon>Fungi</taxon>
        <taxon>Dikarya</taxon>
        <taxon>Ascomycota</taxon>
        <taxon>Pezizomycotina</taxon>
        <taxon>Eurotiomycetes</taxon>
        <taxon>Eurotiomycetidae</taxon>
        <taxon>Eurotiales</taxon>
        <taxon>Aspergillaceae</taxon>
        <taxon>Penicillium</taxon>
    </lineage>
</organism>
<keyword evidence="1" id="KW-0812">Transmembrane</keyword>
<comment type="caution">
    <text evidence="2">The sequence shown here is derived from an EMBL/GenBank/DDBJ whole genome shotgun (WGS) entry which is preliminary data.</text>
</comment>
<feature type="transmembrane region" description="Helical" evidence="1">
    <location>
        <begin position="7"/>
        <end position="26"/>
    </location>
</feature>
<name>A0AAI9XD73_PENTH</name>
<feature type="non-terminal residue" evidence="2">
    <location>
        <position position="1"/>
    </location>
</feature>
<dbReference type="Proteomes" id="UP001227192">
    <property type="component" value="Unassembled WGS sequence"/>
</dbReference>
<accession>A0AAI9XD73</accession>
<sequence>RRRGRKVGGVLLYVHIPGTFLKWTILQRTFPGSPMSHVTNIT</sequence>
<evidence type="ECO:0000313" key="3">
    <source>
        <dbReference type="Proteomes" id="UP001227192"/>
    </source>
</evidence>
<keyword evidence="1" id="KW-1133">Transmembrane helix</keyword>
<gene>
    <name evidence="2" type="ORF">VN97_g1378</name>
</gene>
<protein>
    <submittedName>
        <fullName evidence="2">Uncharacterized protein</fullName>
    </submittedName>
</protein>
<reference evidence="2" key="2">
    <citation type="journal article" date="2016" name="Fungal Biol.">
        <title>Ochratoxin A production by Penicillium thymicola.</title>
        <authorList>
            <person name="Nguyen H.D.T."/>
            <person name="McMullin D.R."/>
            <person name="Ponomareva E."/>
            <person name="Riley R."/>
            <person name="Pomraning K.R."/>
            <person name="Baker S.E."/>
            <person name="Seifert K.A."/>
        </authorList>
    </citation>
    <scope>NUCLEOTIDE SEQUENCE</scope>
    <source>
        <strain evidence="2">DAOM 180753</strain>
    </source>
</reference>
<evidence type="ECO:0000313" key="2">
    <source>
        <dbReference type="EMBL" id="KAJ9491818.1"/>
    </source>
</evidence>
<evidence type="ECO:0000256" key="1">
    <source>
        <dbReference type="SAM" id="Phobius"/>
    </source>
</evidence>